<evidence type="ECO:0000259" key="1">
    <source>
        <dbReference type="Pfam" id="PF00535"/>
    </source>
</evidence>
<dbReference type="PANTHER" id="PTHR22916:SF3">
    <property type="entry name" value="UDP-GLCNAC:BETAGAL BETA-1,3-N-ACETYLGLUCOSAMINYLTRANSFERASE-LIKE PROTEIN 1"/>
    <property type="match status" value="1"/>
</dbReference>
<name>A0ABV3WSI3_9HYPH</name>
<dbReference type="PANTHER" id="PTHR22916">
    <property type="entry name" value="GLYCOSYLTRANSFERASE"/>
    <property type="match status" value="1"/>
</dbReference>
<dbReference type="Gene3D" id="3.90.550.10">
    <property type="entry name" value="Spore Coat Polysaccharide Biosynthesis Protein SpsA, Chain A"/>
    <property type="match status" value="1"/>
</dbReference>
<gene>
    <name evidence="2" type="ORF">V1479_09325</name>
</gene>
<dbReference type="InterPro" id="IPR001173">
    <property type="entry name" value="Glyco_trans_2-like"/>
</dbReference>
<feature type="domain" description="Glycosyltransferase 2-like" evidence="1">
    <location>
        <begin position="296"/>
        <end position="404"/>
    </location>
</feature>
<keyword evidence="3" id="KW-1185">Reference proteome</keyword>
<dbReference type="CDD" id="cd00761">
    <property type="entry name" value="Glyco_tranf_GTA_type"/>
    <property type="match status" value="1"/>
</dbReference>
<dbReference type="InterPro" id="IPR029044">
    <property type="entry name" value="Nucleotide-diphossugar_trans"/>
</dbReference>
<accession>A0ABV3WSI3</accession>
<protein>
    <submittedName>
        <fullName evidence="2">Glycosyltransferase family 2 protein</fullName>
    </submittedName>
</protein>
<dbReference type="Pfam" id="PF00535">
    <property type="entry name" value="Glycos_transf_2"/>
    <property type="match status" value="1"/>
</dbReference>
<dbReference type="SUPFAM" id="SSF53448">
    <property type="entry name" value="Nucleotide-diphospho-sugar transferases"/>
    <property type="match status" value="1"/>
</dbReference>
<proteinExistence type="predicted"/>
<sequence>MATEEPLSKEGRDLKVKCKSMAFYEVRYRLRTHEKEGPKAALVQFLDADGRPINEEHVSPGFSEEVGRYSYLKANPETGAGVVRFFAPTSGGRVTLRFRAWANRHPVLLGHDISVREVAGWTIAAERSNSEPIRLTSVARPLSIPVPGGAKAQLSVTLRSEADGRHIVLHAPCAMAMAGARVRLGETFEKAGGLSPANGGNLHFALLEMDILRALGRVEEARSVGFRARKKFGEDPRVNIALSALFEEPDRRLNLLSRPLATAGFARLRLRDPSLPLSIHNVAADPAPVTGGPLVSVIMPAFNAAETLETAARGVLEQSWRNLELIIVDDASSDETWSIAARLAEMDGRVKPVRQPINAGVYRARNTGLAASSGTYITVNDADDWSHPQRIEAQMREIGDDRPFNTTFGVRVTDSLVGAIKYRSGSCIVENTSSLLVATRIVKELGGWDEVRFSADTELYLRIMKLTGQSERILWPYTPLAFILSLPESLTNSGATSLKSLHYGARREYREAAAHWRDTEQSLIANNGPRPYPLPRIASEQAGEPVRVANLLVADMTKPSALAYLRWLNGKTTFAVLHIPEIESFGVDFSPHVRAFINDERIEVVVSGQHVECEEVIIPDQGCLAALPDMLPEISADRCLVAGHADVSRFGARKVVRTEADQISAIWSAAD</sequence>
<dbReference type="Proteomes" id="UP001559025">
    <property type="component" value="Unassembled WGS sequence"/>
</dbReference>
<reference evidence="2 3" key="1">
    <citation type="submission" date="2024-01" db="EMBL/GenBank/DDBJ databases">
        <title>New evidence supports the origin of RcGTA from prophage.</title>
        <authorList>
            <person name="Xu Y."/>
            <person name="Liu B."/>
            <person name="Chen F."/>
        </authorList>
    </citation>
    <scope>NUCLEOTIDE SEQUENCE [LARGE SCALE GENOMIC DNA]</scope>
    <source>
        <strain evidence="2 3">CBW1107-2</strain>
    </source>
</reference>
<dbReference type="RefSeq" id="WP_368802652.1">
    <property type="nucleotide sequence ID" value="NZ_JAZHFV010000002.1"/>
</dbReference>
<dbReference type="EMBL" id="JAZHFV010000002">
    <property type="protein sequence ID" value="MEX4007505.1"/>
    <property type="molecule type" value="Genomic_DNA"/>
</dbReference>
<comment type="caution">
    <text evidence="2">The sequence shown here is derived from an EMBL/GenBank/DDBJ whole genome shotgun (WGS) entry which is preliminary data.</text>
</comment>
<evidence type="ECO:0000313" key="3">
    <source>
        <dbReference type="Proteomes" id="UP001559025"/>
    </source>
</evidence>
<organism evidence="2 3">
    <name type="scientific">Neoaquamicrobium sediminum</name>
    <dbReference type="NCBI Taxonomy" id="1849104"/>
    <lineage>
        <taxon>Bacteria</taxon>
        <taxon>Pseudomonadati</taxon>
        <taxon>Pseudomonadota</taxon>
        <taxon>Alphaproteobacteria</taxon>
        <taxon>Hyphomicrobiales</taxon>
        <taxon>Phyllobacteriaceae</taxon>
        <taxon>Neoaquamicrobium</taxon>
    </lineage>
</organism>
<evidence type="ECO:0000313" key="2">
    <source>
        <dbReference type="EMBL" id="MEX4007505.1"/>
    </source>
</evidence>